<proteinExistence type="predicted"/>
<comment type="caution">
    <text evidence="1">The sequence shown here is derived from an EMBL/GenBank/DDBJ whole genome shotgun (WGS) entry which is preliminary data.</text>
</comment>
<name>A0A8J6P219_9BACT</name>
<dbReference type="EMBL" id="JACNIG010000431">
    <property type="protein sequence ID" value="MBC8434394.1"/>
    <property type="molecule type" value="Genomic_DNA"/>
</dbReference>
<accession>A0A8J6P219</accession>
<evidence type="ECO:0000313" key="1">
    <source>
        <dbReference type="EMBL" id="MBC8434394.1"/>
    </source>
</evidence>
<reference evidence="1 2" key="1">
    <citation type="submission" date="2020-08" db="EMBL/GenBank/DDBJ databases">
        <title>Bridging the membrane lipid divide: bacteria of the FCB group superphylum have the potential to synthesize archaeal ether lipids.</title>
        <authorList>
            <person name="Villanueva L."/>
            <person name="Von Meijenfeldt F.A.B."/>
            <person name="Westbye A.B."/>
            <person name="Yadav S."/>
            <person name="Hopmans E.C."/>
            <person name="Dutilh B.E."/>
            <person name="Sinninghe Damste J.S."/>
        </authorList>
    </citation>
    <scope>NUCLEOTIDE SEQUENCE [LARGE SCALE GENOMIC DNA]</scope>
    <source>
        <strain evidence="1">NIOZ-UU17</strain>
    </source>
</reference>
<dbReference type="Proteomes" id="UP000605201">
    <property type="component" value="Unassembled WGS sequence"/>
</dbReference>
<protein>
    <submittedName>
        <fullName evidence="1">Uncharacterized protein</fullName>
    </submittedName>
</protein>
<evidence type="ECO:0000313" key="2">
    <source>
        <dbReference type="Proteomes" id="UP000605201"/>
    </source>
</evidence>
<gene>
    <name evidence="1" type="ORF">H8D96_21000</name>
</gene>
<organism evidence="1 2">
    <name type="scientific">Candidatus Desulfatibia vada</name>
    <dbReference type="NCBI Taxonomy" id="2841696"/>
    <lineage>
        <taxon>Bacteria</taxon>
        <taxon>Pseudomonadati</taxon>
        <taxon>Thermodesulfobacteriota</taxon>
        <taxon>Desulfobacteria</taxon>
        <taxon>Desulfobacterales</taxon>
        <taxon>Desulfobacterales incertae sedis</taxon>
        <taxon>Candidatus Desulfatibia</taxon>
    </lineage>
</organism>
<dbReference type="AlphaFoldDB" id="A0A8J6P219"/>
<sequence length="189" mass="21888">MNEITLKKILHRALNNDFVVRPDVKGRFLVDNSPVEIDFLIYPRDHLINNGFEKFWIGVEVKSPDVKEPVKQGLKVAWQAITYAQSAFTDIGNLLTIENIRPSFVLIYPPIWEFFPKIKAVGPRNNYYEYNQSYLLNSLIQKGNVGNMVLDKDLQNWEIEFSGSQYYYSTKNGRSKIINLGTKKHVGCR</sequence>